<evidence type="ECO:0000313" key="3">
    <source>
        <dbReference type="Proteomes" id="UP000192276"/>
    </source>
</evidence>
<dbReference type="STRING" id="550983.A4R26_32585"/>
<name>A0A1V9GAZ2_9BACT</name>
<sequence>MAAYTGLTDISIPLHTISGRRLTLPMSISFHASGRMANEINGVLGMRWTLNCGGLVTRTVKGFPDEWSNLSPYVVNPSNEPSFDDLYSACPDGRTPGSGKPFYNSEFDIFSYALPNGKQGHFILKSQNGVKVPMLIPYAPIKIEVVPSANNYGLLDRIEITDVDGTKYHFGKLAVATENAIESIPEWDHNTPIHGSIPTAWYLTSIVSNDVTDTISLTYYSRYENMETAAQHAKIFDRRRSSSVIYVPEECEHDPYLCDMMSRLGPMYYWEQSPNFEMEMVTNTRYVPTLNGVQFNGGSVSFNYINDFLDEIIIKRDAIPYKKIKFNLTNTGDVLYHLDSLTFYGEDQNIINEKYSFGYYEGISGLDPNAKKDWWGNFSMYVNNLLPYQPAEPVSYFSNWGGNKDVGFVDVQRAGDADSKVRGMLKTITYPTGGQTEFVYEGNRYNYGDAAGLRIAEIKSNPVFGKTIHKTYKYGINENGYGYINEYLRPGSNSRKELSVVESNAMHYWEYTALIGGDHPFPWIMYEQMGFRMRDYLSDPYITFDFEGSQVKYDAVTEYVMEDGYPKQKTQSLYSWGDNAQLIDFIVHDQNEPIYYPRKFSDPQNACLKPVMTGKTTYKYSNNQFEPVRKETYGYGFLEKDEAWDMPVYAHTSVAWARSGSDGGDHYNTMKNYHNTDCSVYGYGYRKYKSGSQVLYNTTIEEFTPAGTIVTQKNMDYEDFNHLLRSEEVTNSKNEVVKTTYSYPKDFESISPYNEMVNRNIINPIIEQVQVNTSLNKEVARTKTNYNLWQSNTLIQPATIQRSIYGNALETEAAINEYDIKGNILQVTGKDGVVTAYVWGYDQKYPVAKIIGSSYADAISQSGVDLAIVNNATLSDATIRAELHKLRTLANCFVSTYTYKPMTGMTSETDPDGRTIYYEYDLFGRLSLTRDKDNNILKKYAYDYQGQCTTCGAMSSANWQATGNTRAKPCEANTAFYGPYRQREEKDMNPVSPTYNQSRWIDFLTYNEALYERNEQYWVNTSTPPRCIQVGGQNTGEQEQEQVYLDPNPCHNYNNAIRWKNAGTNTNSCPLPPVYSSSDLSGNYYSSLCSSPAEPDPIYVPVPAGMFTSTISVADADQQASQYAQQYADDHGTCTVPPITLNFINNAGGGFTITLTDVNTGQEYSLQSMNGSNAYLQNLPQGTYHIYISPSETDEIYYEVGCNYFTSGAGDLYLDDITINSTCNTITAN</sequence>
<keyword evidence="3" id="KW-1185">Reference proteome</keyword>
<reference evidence="3" key="1">
    <citation type="submission" date="2016-04" db="EMBL/GenBank/DDBJ databases">
        <authorList>
            <person name="Chen L."/>
            <person name="Zhuang W."/>
            <person name="Wang G."/>
        </authorList>
    </citation>
    <scope>NUCLEOTIDE SEQUENCE [LARGE SCALE GENOMIC DNA]</scope>
    <source>
        <strain evidence="3">208</strain>
    </source>
</reference>
<feature type="domain" description="DUF5977" evidence="1">
    <location>
        <begin position="1075"/>
        <end position="1135"/>
    </location>
</feature>
<accession>A0A1V9GAZ2</accession>
<gene>
    <name evidence="2" type="ORF">A4R26_32585</name>
</gene>
<comment type="caution">
    <text evidence="2">The sequence shown here is derived from an EMBL/GenBank/DDBJ whole genome shotgun (WGS) entry which is preliminary data.</text>
</comment>
<protein>
    <recommendedName>
        <fullName evidence="1">DUF5977 domain-containing protein</fullName>
    </recommendedName>
</protein>
<proteinExistence type="predicted"/>
<evidence type="ECO:0000259" key="1">
    <source>
        <dbReference type="Pfam" id="PF19404"/>
    </source>
</evidence>
<dbReference type="NCBIfam" id="TIGR01643">
    <property type="entry name" value="YD_repeat_2x"/>
    <property type="match status" value="1"/>
</dbReference>
<dbReference type="InterPro" id="IPR046020">
    <property type="entry name" value="DUF5977"/>
</dbReference>
<evidence type="ECO:0000313" key="2">
    <source>
        <dbReference type="EMBL" id="OQP67841.1"/>
    </source>
</evidence>
<dbReference type="Proteomes" id="UP000192276">
    <property type="component" value="Unassembled WGS sequence"/>
</dbReference>
<organism evidence="2 3">
    <name type="scientific">Niastella populi</name>
    <dbReference type="NCBI Taxonomy" id="550983"/>
    <lineage>
        <taxon>Bacteria</taxon>
        <taxon>Pseudomonadati</taxon>
        <taxon>Bacteroidota</taxon>
        <taxon>Chitinophagia</taxon>
        <taxon>Chitinophagales</taxon>
        <taxon>Chitinophagaceae</taxon>
        <taxon>Niastella</taxon>
    </lineage>
</organism>
<dbReference type="InterPro" id="IPR006530">
    <property type="entry name" value="YD"/>
</dbReference>
<dbReference type="EMBL" id="LWBP01000006">
    <property type="protein sequence ID" value="OQP67841.1"/>
    <property type="molecule type" value="Genomic_DNA"/>
</dbReference>
<dbReference type="Gene3D" id="2.180.10.10">
    <property type="entry name" value="RHS repeat-associated core"/>
    <property type="match status" value="1"/>
</dbReference>
<dbReference type="AlphaFoldDB" id="A0A1V9GAZ2"/>
<dbReference type="Pfam" id="PF19404">
    <property type="entry name" value="DUF5977"/>
    <property type="match status" value="1"/>
</dbReference>